<dbReference type="InterPro" id="IPR044068">
    <property type="entry name" value="CB"/>
</dbReference>
<dbReference type="Proteomes" id="UP000013085">
    <property type="component" value="Unassembled WGS sequence"/>
</dbReference>
<dbReference type="HOGENOM" id="CLU_027562_9_2_9"/>
<dbReference type="InterPro" id="IPR011010">
    <property type="entry name" value="DNA_brk_join_enz"/>
</dbReference>
<dbReference type="InterPro" id="IPR010998">
    <property type="entry name" value="Integrase_recombinase_N"/>
</dbReference>
<dbReference type="Gene3D" id="1.10.443.10">
    <property type="entry name" value="Intergrase catalytic core"/>
    <property type="match status" value="1"/>
</dbReference>
<evidence type="ECO:0000259" key="5">
    <source>
        <dbReference type="PROSITE" id="PS51900"/>
    </source>
</evidence>
<evidence type="ECO:0000313" key="7">
    <source>
        <dbReference type="Proteomes" id="UP000013085"/>
    </source>
</evidence>
<protein>
    <submittedName>
        <fullName evidence="6">Integrase</fullName>
    </submittedName>
</protein>
<dbReference type="AlphaFoldDB" id="A0A0E2H833"/>
<dbReference type="GO" id="GO:0006310">
    <property type="term" value="P:DNA recombination"/>
    <property type="evidence" value="ECO:0007669"/>
    <property type="project" value="UniProtKB-KW"/>
</dbReference>
<dbReference type="EMBL" id="AGYR01000036">
    <property type="protein sequence ID" value="ENZ13042.1"/>
    <property type="molecule type" value="Genomic_DNA"/>
</dbReference>
<keyword evidence="1 3" id="KW-0238">DNA-binding</keyword>
<accession>A0A0E2H833</accession>
<dbReference type="RefSeq" id="WP_002584146.1">
    <property type="nucleotide sequence ID" value="NZ_KB850978.1"/>
</dbReference>
<dbReference type="PROSITE" id="PS51900">
    <property type="entry name" value="CB"/>
    <property type="match status" value="1"/>
</dbReference>
<sequence>MKRNGRLIKRIVTQESVNRYCEWLYGCEKSSGTIKQYKYYLILFMQYMNGKSVEKSDVIMWKGILRERMAPVTVNSALAAVNGFLTHNAWQDCRTKFLKVSRRVFCPENREIDRDEYKRLVKCAYKRGDERMAMLLQTICATGIRVSEVPYITIEAVKQGKAEVECKGRIRTVFLTRRLCYMLLDYAKKSHIDSGMIFVTRSGKALDRSNIWRNMKKLCEGADVLWDKVFPHNFRHLFARLYYEQEKNLVRLADILGHSNINTTRIYTMESGRNHMRQLEKLEVLFDFYNKFSLLL</sequence>
<organism evidence="6 7">
    <name type="scientific">[Clostridium] clostridioforme 90A8</name>
    <dbReference type="NCBI Taxonomy" id="999408"/>
    <lineage>
        <taxon>Bacteria</taxon>
        <taxon>Bacillati</taxon>
        <taxon>Bacillota</taxon>
        <taxon>Clostridia</taxon>
        <taxon>Lachnospirales</taxon>
        <taxon>Lachnospiraceae</taxon>
        <taxon>Enterocloster</taxon>
    </lineage>
</organism>
<dbReference type="PANTHER" id="PTHR30349">
    <property type="entry name" value="PHAGE INTEGRASE-RELATED"/>
    <property type="match status" value="1"/>
</dbReference>
<dbReference type="SUPFAM" id="SSF56349">
    <property type="entry name" value="DNA breaking-rejoining enzymes"/>
    <property type="match status" value="1"/>
</dbReference>
<evidence type="ECO:0000256" key="3">
    <source>
        <dbReference type="PROSITE-ProRule" id="PRU01248"/>
    </source>
</evidence>
<dbReference type="InterPro" id="IPR002104">
    <property type="entry name" value="Integrase_catalytic"/>
</dbReference>
<feature type="domain" description="Core-binding (CB)" evidence="5">
    <location>
        <begin position="11"/>
        <end position="89"/>
    </location>
</feature>
<dbReference type="Gene3D" id="1.10.150.130">
    <property type="match status" value="1"/>
</dbReference>
<dbReference type="GO" id="GO:0015074">
    <property type="term" value="P:DNA integration"/>
    <property type="evidence" value="ECO:0007669"/>
    <property type="project" value="InterPro"/>
</dbReference>
<proteinExistence type="predicted"/>
<evidence type="ECO:0000259" key="4">
    <source>
        <dbReference type="PROSITE" id="PS51898"/>
    </source>
</evidence>
<evidence type="ECO:0000256" key="2">
    <source>
        <dbReference type="ARBA" id="ARBA00023172"/>
    </source>
</evidence>
<dbReference type="InterPro" id="IPR050090">
    <property type="entry name" value="Tyrosine_recombinase_XerCD"/>
</dbReference>
<feature type="domain" description="Tyr recombinase" evidence="4">
    <location>
        <begin position="107"/>
        <end position="281"/>
    </location>
</feature>
<reference evidence="6 7" key="1">
    <citation type="submission" date="2013-01" db="EMBL/GenBank/DDBJ databases">
        <title>The Genome Sequence of Clostridium clostridioforme 90A8.</title>
        <authorList>
            <consortium name="The Broad Institute Genome Sequencing Platform"/>
            <person name="Earl A."/>
            <person name="Ward D."/>
            <person name="Feldgarden M."/>
            <person name="Gevers D."/>
            <person name="Courvalin P."/>
            <person name="Lambert T."/>
            <person name="Walker B."/>
            <person name="Young S.K."/>
            <person name="Zeng Q."/>
            <person name="Gargeya S."/>
            <person name="Fitzgerald M."/>
            <person name="Haas B."/>
            <person name="Abouelleil A."/>
            <person name="Alvarado L."/>
            <person name="Arachchi H.M."/>
            <person name="Berlin A.M."/>
            <person name="Chapman S.B."/>
            <person name="Dewar J."/>
            <person name="Goldberg J."/>
            <person name="Griggs A."/>
            <person name="Gujja S."/>
            <person name="Hansen M."/>
            <person name="Howarth C."/>
            <person name="Imamovic A."/>
            <person name="Larimer J."/>
            <person name="McCowan C."/>
            <person name="Murphy C."/>
            <person name="Neiman D."/>
            <person name="Pearson M."/>
            <person name="Priest M."/>
            <person name="Roberts A."/>
            <person name="Saif S."/>
            <person name="Shea T."/>
            <person name="Sisk P."/>
            <person name="Sykes S."/>
            <person name="Wortman J."/>
            <person name="Nusbaum C."/>
            <person name="Birren B."/>
        </authorList>
    </citation>
    <scope>NUCLEOTIDE SEQUENCE [LARGE SCALE GENOMIC DNA]</scope>
    <source>
        <strain evidence="6 7">90A8</strain>
    </source>
</reference>
<gene>
    <name evidence="6" type="ORF">HMPREF1090_03323</name>
</gene>
<dbReference type="PROSITE" id="PS51898">
    <property type="entry name" value="TYR_RECOMBINASE"/>
    <property type="match status" value="1"/>
</dbReference>
<keyword evidence="2" id="KW-0233">DNA recombination</keyword>
<comment type="caution">
    <text evidence="6">The sequence shown here is derived from an EMBL/GenBank/DDBJ whole genome shotgun (WGS) entry which is preliminary data.</text>
</comment>
<dbReference type="PANTHER" id="PTHR30349:SF89">
    <property type="entry name" value="INTEGRASE_RECOMBINASE"/>
    <property type="match status" value="1"/>
</dbReference>
<dbReference type="PATRIC" id="fig|999408.3.peg.3597"/>
<dbReference type="Pfam" id="PF00589">
    <property type="entry name" value="Phage_integrase"/>
    <property type="match status" value="1"/>
</dbReference>
<evidence type="ECO:0000256" key="1">
    <source>
        <dbReference type="ARBA" id="ARBA00023125"/>
    </source>
</evidence>
<dbReference type="InterPro" id="IPR013762">
    <property type="entry name" value="Integrase-like_cat_sf"/>
</dbReference>
<evidence type="ECO:0000313" key="6">
    <source>
        <dbReference type="EMBL" id="ENZ13042.1"/>
    </source>
</evidence>
<dbReference type="GO" id="GO:0003677">
    <property type="term" value="F:DNA binding"/>
    <property type="evidence" value="ECO:0007669"/>
    <property type="project" value="UniProtKB-UniRule"/>
</dbReference>
<name>A0A0E2H833_9FIRM</name>